<feature type="domain" description="NADP-dependent oxidoreductase" evidence="3">
    <location>
        <begin position="13"/>
        <end position="326"/>
    </location>
</feature>
<gene>
    <name evidence="4" type="ORF">N7509_013145</name>
</gene>
<reference evidence="4" key="1">
    <citation type="submission" date="2022-12" db="EMBL/GenBank/DDBJ databases">
        <authorList>
            <person name="Petersen C."/>
        </authorList>
    </citation>
    <scope>NUCLEOTIDE SEQUENCE</scope>
    <source>
        <strain evidence="4">IBT 29677</strain>
    </source>
</reference>
<comment type="similarity">
    <text evidence="2">Belongs to the aldo/keto reductase family. Aldo/keto reductase 2 subfamily.</text>
</comment>
<evidence type="ECO:0000256" key="1">
    <source>
        <dbReference type="ARBA" id="ARBA00023002"/>
    </source>
</evidence>
<sequence length="341" mass="38612">MSMQPTARNPGVKVIFGAMTIGKPGVEMTRIHTFDETNSVLDMFQKYGHDTVDTARVYGGGSSEQYLGAMDCPSRGIKLDTKLYPTTVRPSLSPDELYHHSPNDLREGLRRSLNALGVNKVTTWYLHGPDRTVPFADTLRAVNELHEEGAFERYGISNYQAWEVAQICELCEKNGWVKPSIYQGLYNAFHRAVEAELFPCLRYYGLSFYCFNPLAGGLLTSRYTRDMTEFEEGSRFDPKRSQGKLSRSRYFNDYFFDALDNLRPVARKHGLSESECALRWLSHHSQLQAEKGDGIIIGASSLKHLEENLIALAKGPLPEVVVGSMNQGWEIVRGQELKFWH</sequence>
<organism evidence="4 5">
    <name type="scientific">Penicillium cosmopolitanum</name>
    <dbReference type="NCBI Taxonomy" id="1131564"/>
    <lineage>
        <taxon>Eukaryota</taxon>
        <taxon>Fungi</taxon>
        <taxon>Dikarya</taxon>
        <taxon>Ascomycota</taxon>
        <taxon>Pezizomycotina</taxon>
        <taxon>Eurotiomycetes</taxon>
        <taxon>Eurotiomycetidae</taxon>
        <taxon>Eurotiales</taxon>
        <taxon>Aspergillaceae</taxon>
        <taxon>Penicillium</taxon>
    </lineage>
</organism>
<dbReference type="InterPro" id="IPR023210">
    <property type="entry name" value="NADP_OxRdtase_dom"/>
</dbReference>
<name>A0A9W9SEQ3_9EURO</name>
<dbReference type="SUPFAM" id="SSF51430">
    <property type="entry name" value="NAD(P)-linked oxidoreductase"/>
    <property type="match status" value="1"/>
</dbReference>
<dbReference type="Proteomes" id="UP001147747">
    <property type="component" value="Unassembled WGS sequence"/>
</dbReference>
<evidence type="ECO:0000256" key="2">
    <source>
        <dbReference type="ARBA" id="ARBA00038157"/>
    </source>
</evidence>
<dbReference type="PANTHER" id="PTHR43364:SF4">
    <property type="entry name" value="NAD(P)-LINKED OXIDOREDUCTASE SUPERFAMILY PROTEIN"/>
    <property type="match status" value="1"/>
</dbReference>
<dbReference type="GO" id="GO:0016491">
    <property type="term" value="F:oxidoreductase activity"/>
    <property type="evidence" value="ECO:0007669"/>
    <property type="project" value="UniProtKB-KW"/>
</dbReference>
<accession>A0A9W9SEQ3</accession>
<dbReference type="EMBL" id="JAPZBU010000012">
    <property type="protein sequence ID" value="KAJ5376259.1"/>
    <property type="molecule type" value="Genomic_DNA"/>
</dbReference>
<evidence type="ECO:0000259" key="3">
    <source>
        <dbReference type="Pfam" id="PF00248"/>
    </source>
</evidence>
<keyword evidence="1" id="KW-0560">Oxidoreductase</keyword>
<reference evidence="4" key="2">
    <citation type="journal article" date="2023" name="IMA Fungus">
        <title>Comparative genomic study of the Penicillium genus elucidates a diverse pangenome and 15 lateral gene transfer events.</title>
        <authorList>
            <person name="Petersen C."/>
            <person name="Sorensen T."/>
            <person name="Nielsen M.R."/>
            <person name="Sondergaard T.E."/>
            <person name="Sorensen J.L."/>
            <person name="Fitzpatrick D.A."/>
            <person name="Frisvad J.C."/>
            <person name="Nielsen K.L."/>
        </authorList>
    </citation>
    <scope>NUCLEOTIDE SEQUENCE</scope>
    <source>
        <strain evidence="4">IBT 29677</strain>
    </source>
</reference>
<dbReference type="CDD" id="cd19075">
    <property type="entry name" value="AKR_AKR7A1-5"/>
    <property type="match status" value="1"/>
</dbReference>
<dbReference type="GeneID" id="81376762"/>
<protein>
    <submittedName>
        <fullName evidence="4">Aldo/keto reductase</fullName>
    </submittedName>
</protein>
<dbReference type="Gene3D" id="3.20.20.100">
    <property type="entry name" value="NADP-dependent oxidoreductase domain"/>
    <property type="match status" value="1"/>
</dbReference>
<evidence type="ECO:0000313" key="4">
    <source>
        <dbReference type="EMBL" id="KAJ5376259.1"/>
    </source>
</evidence>
<comment type="caution">
    <text evidence="4">The sequence shown here is derived from an EMBL/GenBank/DDBJ whole genome shotgun (WGS) entry which is preliminary data.</text>
</comment>
<dbReference type="Pfam" id="PF00248">
    <property type="entry name" value="Aldo_ket_red"/>
    <property type="match status" value="1"/>
</dbReference>
<dbReference type="InterPro" id="IPR036812">
    <property type="entry name" value="NAD(P)_OxRdtase_dom_sf"/>
</dbReference>
<evidence type="ECO:0000313" key="5">
    <source>
        <dbReference type="Proteomes" id="UP001147747"/>
    </source>
</evidence>
<dbReference type="InterPro" id="IPR050523">
    <property type="entry name" value="AKR_Detox_Biosynth"/>
</dbReference>
<dbReference type="AlphaFoldDB" id="A0A9W9SEQ3"/>
<dbReference type="OrthoDB" id="48988at2759"/>
<dbReference type="PANTHER" id="PTHR43364">
    <property type="entry name" value="NADH-SPECIFIC METHYLGLYOXAL REDUCTASE-RELATED"/>
    <property type="match status" value="1"/>
</dbReference>
<proteinExistence type="inferred from homology"/>
<keyword evidence="5" id="KW-1185">Reference proteome</keyword>
<dbReference type="RefSeq" id="XP_056481289.1">
    <property type="nucleotide sequence ID" value="XM_056637782.1"/>
</dbReference>